<dbReference type="Pfam" id="PF08376">
    <property type="entry name" value="NIT"/>
    <property type="match status" value="1"/>
</dbReference>
<dbReference type="GO" id="GO:0005524">
    <property type="term" value="F:ATP binding"/>
    <property type="evidence" value="ECO:0007669"/>
    <property type="project" value="UniProtKB-KW"/>
</dbReference>
<dbReference type="AlphaFoldDB" id="A0A1H9VKY8"/>
<dbReference type="PROSITE" id="PS50885">
    <property type="entry name" value="HAMP"/>
    <property type="match status" value="1"/>
</dbReference>
<name>A0A1H9VKY8_9PSEU</name>
<evidence type="ECO:0000259" key="15">
    <source>
        <dbReference type="PROSITE" id="PS50885"/>
    </source>
</evidence>
<dbReference type="GO" id="GO:0016020">
    <property type="term" value="C:membrane"/>
    <property type="evidence" value="ECO:0007669"/>
    <property type="project" value="UniProtKB-SubCell"/>
</dbReference>
<dbReference type="InterPro" id="IPR003660">
    <property type="entry name" value="HAMP_dom"/>
</dbReference>
<keyword evidence="7" id="KW-0547">Nucleotide-binding</keyword>
<evidence type="ECO:0000313" key="17">
    <source>
        <dbReference type="Proteomes" id="UP000199028"/>
    </source>
</evidence>
<feature type="domain" description="Histidine kinase" evidence="14">
    <location>
        <begin position="520"/>
        <end position="627"/>
    </location>
</feature>
<dbReference type="SMART" id="SM00387">
    <property type="entry name" value="HATPase_c"/>
    <property type="match status" value="1"/>
</dbReference>
<dbReference type="RefSeq" id="WP_090068260.1">
    <property type="nucleotide sequence ID" value="NZ_FOFT01000010.1"/>
</dbReference>
<dbReference type="EC" id="2.7.13.3" evidence="3"/>
<keyword evidence="5" id="KW-0808">Transferase</keyword>
<evidence type="ECO:0000313" key="16">
    <source>
        <dbReference type="EMBL" id="SES22262.1"/>
    </source>
</evidence>
<dbReference type="SUPFAM" id="SSF55874">
    <property type="entry name" value="ATPase domain of HSP90 chaperone/DNA topoisomerase II/histidine kinase"/>
    <property type="match status" value="1"/>
</dbReference>
<dbReference type="GO" id="GO:0004673">
    <property type="term" value="F:protein histidine kinase activity"/>
    <property type="evidence" value="ECO:0007669"/>
    <property type="project" value="UniProtKB-EC"/>
</dbReference>
<dbReference type="Gene3D" id="3.30.565.10">
    <property type="entry name" value="Histidine kinase-like ATPase, C-terminal domain"/>
    <property type="match status" value="1"/>
</dbReference>
<evidence type="ECO:0000256" key="3">
    <source>
        <dbReference type="ARBA" id="ARBA00012438"/>
    </source>
</evidence>
<dbReference type="InterPro" id="IPR013587">
    <property type="entry name" value="Nitrate/nitrite_sensing"/>
</dbReference>
<evidence type="ECO:0000256" key="5">
    <source>
        <dbReference type="ARBA" id="ARBA00022679"/>
    </source>
</evidence>
<keyword evidence="6 13" id="KW-0812">Transmembrane</keyword>
<dbReference type="PROSITE" id="PS50109">
    <property type="entry name" value="HIS_KIN"/>
    <property type="match status" value="1"/>
</dbReference>
<evidence type="ECO:0000256" key="2">
    <source>
        <dbReference type="ARBA" id="ARBA00004370"/>
    </source>
</evidence>
<dbReference type="Proteomes" id="UP000199028">
    <property type="component" value="Unassembled WGS sequence"/>
</dbReference>
<protein>
    <recommendedName>
        <fullName evidence="3">histidine kinase</fullName>
        <ecNumber evidence="3">2.7.13.3</ecNumber>
    </recommendedName>
</protein>
<comment type="subcellular location">
    <subcellularLocation>
        <location evidence="2">Membrane</location>
    </subcellularLocation>
</comment>
<evidence type="ECO:0000256" key="4">
    <source>
        <dbReference type="ARBA" id="ARBA00022553"/>
    </source>
</evidence>
<keyword evidence="11" id="KW-0902">Two-component regulatory system</keyword>
<comment type="catalytic activity">
    <reaction evidence="1">
        <text>ATP + protein L-histidine = ADP + protein N-phospho-L-histidine.</text>
        <dbReference type="EC" id="2.7.13.3"/>
    </reaction>
</comment>
<keyword evidence="17" id="KW-1185">Reference proteome</keyword>
<accession>A0A1H9VKY8</accession>
<keyword evidence="8 16" id="KW-0418">Kinase</keyword>
<keyword evidence="13" id="KW-0472">Membrane</keyword>
<evidence type="ECO:0000256" key="1">
    <source>
        <dbReference type="ARBA" id="ARBA00000085"/>
    </source>
</evidence>
<dbReference type="PANTHER" id="PTHR44936:SF9">
    <property type="entry name" value="SENSOR PROTEIN CREC"/>
    <property type="match status" value="1"/>
</dbReference>
<dbReference type="PANTHER" id="PTHR44936">
    <property type="entry name" value="SENSOR PROTEIN CREC"/>
    <property type="match status" value="1"/>
</dbReference>
<dbReference type="InterPro" id="IPR036890">
    <property type="entry name" value="HATPase_C_sf"/>
</dbReference>
<reference evidence="17" key="1">
    <citation type="submission" date="2016-10" db="EMBL/GenBank/DDBJ databases">
        <authorList>
            <person name="Varghese N."/>
            <person name="Submissions S."/>
        </authorList>
    </citation>
    <scope>NUCLEOTIDE SEQUENCE [LARGE SCALE GENOMIC DNA]</scope>
    <source>
        <strain evidence="17">CGMCC 4.578</strain>
    </source>
</reference>
<organism evidence="16 17">
    <name type="scientific">Lentzea flaviverrucosa</name>
    <dbReference type="NCBI Taxonomy" id="200379"/>
    <lineage>
        <taxon>Bacteria</taxon>
        <taxon>Bacillati</taxon>
        <taxon>Actinomycetota</taxon>
        <taxon>Actinomycetes</taxon>
        <taxon>Pseudonocardiales</taxon>
        <taxon>Pseudonocardiaceae</taxon>
        <taxon>Lentzea</taxon>
    </lineage>
</organism>
<proteinExistence type="predicted"/>
<gene>
    <name evidence="16" type="ORF">SAMN05216195_110140</name>
</gene>
<evidence type="ECO:0000256" key="9">
    <source>
        <dbReference type="ARBA" id="ARBA00022840"/>
    </source>
</evidence>
<feature type="transmembrane region" description="Helical" evidence="13">
    <location>
        <begin position="318"/>
        <end position="342"/>
    </location>
</feature>
<evidence type="ECO:0000256" key="8">
    <source>
        <dbReference type="ARBA" id="ARBA00022777"/>
    </source>
</evidence>
<keyword evidence="10 13" id="KW-1133">Transmembrane helix</keyword>
<keyword evidence="9" id="KW-0067">ATP-binding</keyword>
<feature type="domain" description="HAMP" evidence="15">
    <location>
        <begin position="339"/>
        <end position="403"/>
    </location>
</feature>
<sequence>MFNALVNWRNWRLPVKLAAVLIVPVTIAVGSGVLQINSQIDRAETYAALQRLVKVRAALIPVIEGVQAERRIVAEGAGPEILSEQSKRTDDARAVLRDQIGKTSLSEVVTARLSDVQNRIGDLTVLRDRSSNDIPAVIKIYTELTDSLLDVDEVMASEFGDAALLRTAMGLHHVVHVRDQVLYQQAVVLSGLTRGQLTNAEVRALVESNVKLGYIADEFAALATPDQMKVYGKNFSGPDIEAQRTMLATAVLHPTSDAPSTGTNANRPKPPLPIAAADWSRATDAVATSMGSVVTGLQDDLRATADRLRDESSDAAGAASAILFASIILAATIGFVVGRYLLRSLNALRRSALDVAWDTLPEMVATGRGSTEIEPVPVHTTEEFGQVARAFDAVHQQAVKSVIEQAGMRANMRNIFVNLSRRSQSLVERQLKLMEELEKYEEDPDQLANLFKLDHLATRMRRNNENLMVLSGGDVARRFHKPIPLTDVLRAAAAEIEQYQRVMVHTAPNAEVVGYVASDLVRLLAELLDNATAFSPPHTQVSISASIEAGDIVQIDVVDQGIGIDPEAMEGVNQRLAAAGEGVDVQVFREMGLFVVGRLAARHQIVVRLDAQQGAGTRAIVLVPAELAPRRQESWESFRGETIERQQASWFQQTTPAAAPQPPPAPARQTPESARGFLDAFQRGVQRGLPENQESR</sequence>
<dbReference type="EMBL" id="FOFT01000010">
    <property type="protein sequence ID" value="SES22262.1"/>
    <property type="molecule type" value="Genomic_DNA"/>
</dbReference>
<dbReference type="Gene3D" id="6.10.340.10">
    <property type="match status" value="1"/>
</dbReference>
<feature type="region of interest" description="Disordered" evidence="12">
    <location>
        <begin position="647"/>
        <end position="696"/>
    </location>
</feature>
<evidence type="ECO:0000256" key="13">
    <source>
        <dbReference type="SAM" id="Phobius"/>
    </source>
</evidence>
<evidence type="ECO:0000259" key="14">
    <source>
        <dbReference type="PROSITE" id="PS50109"/>
    </source>
</evidence>
<dbReference type="InterPro" id="IPR003594">
    <property type="entry name" value="HATPase_dom"/>
</dbReference>
<dbReference type="GO" id="GO:0000160">
    <property type="term" value="P:phosphorelay signal transduction system"/>
    <property type="evidence" value="ECO:0007669"/>
    <property type="project" value="UniProtKB-KW"/>
</dbReference>
<evidence type="ECO:0000256" key="11">
    <source>
        <dbReference type="ARBA" id="ARBA00023012"/>
    </source>
</evidence>
<dbReference type="OrthoDB" id="3502710at2"/>
<dbReference type="InterPro" id="IPR005467">
    <property type="entry name" value="His_kinase_dom"/>
</dbReference>
<dbReference type="Pfam" id="PF02518">
    <property type="entry name" value="HATPase_c"/>
    <property type="match status" value="1"/>
</dbReference>
<evidence type="ECO:0000256" key="6">
    <source>
        <dbReference type="ARBA" id="ARBA00022692"/>
    </source>
</evidence>
<dbReference type="InterPro" id="IPR050980">
    <property type="entry name" value="2C_sensor_his_kinase"/>
</dbReference>
<evidence type="ECO:0000256" key="10">
    <source>
        <dbReference type="ARBA" id="ARBA00022989"/>
    </source>
</evidence>
<evidence type="ECO:0000256" key="7">
    <source>
        <dbReference type="ARBA" id="ARBA00022741"/>
    </source>
</evidence>
<evidence type="ECO:0000256" key="12">
    <source>
        <dbReference type="SAM" id="MobiDB-lite"/>
    </source>
</evidence>
<keyword evidence="4" id="KW-0597">Phosphoprotein</keyword>